<evidence type="ECO:0000313" key="2">
    <source>
        <dbReference type="EMBL" id="RDV13488.1"/>
    </source>
</evidence>
<organism evidence="2 3">
    <name type="scientific">Pontibacter diazotrophicus</name>
    <dbReference type="NCBI Taxonomy" id="1400979"/>
    <lineage>
        <taxon>Bacteria</taxon>
        <taxon>Pseudomonadati</taxon>
        <taxon>Bacteroidota</taxon>
        <taxon>Cytophagia</taxon>
        <taxon>Cytophagales</taxon>
        <taxon>Hymenobacteraceae</taxon>
        <taxon>Pontibacter</taxon>
    </lineage>
</organism>
<comment type="caution">
    <text evidence="2">The sequence shown here is derived from an EMBL/GenBank/DDBJ whole genome shotgun (WGS) entry which is preliminary data.</text>
</comment>
<keyword evidence="1" id="KW-0732">Signal</keyword>
<proteinExistence type="predicted"/>
<name>A0A3D8L7W4_9BACT</name>
<dbReference type="RefSeq" id="WP_115567211.1">
    <property type="nucleotide sequence ID" value="NZ_QRGR01000023.1"/>
</dbReference>
<dbReference type="AlphaFoldDB" id="A0A3D8L7W4"/>
<protein>
    <submittedName>
        <fullName evidence="2">Neuraminidase</fullName>
    </submittedName>
</protein>
<dbReference type="PROSITE" id="PS51257">
    <property type="entry name" value="PROKAR_LIPOPROTEIN"/>
    <property type="match status" value="1"/>
</dbReference>
<dbReference type="InterPro" id="IPR036278">
    <property type="entry name" value="Sialidase_sf"/>
</dbReference>
<dbReference type="EMBL" id="QRGR01000023">
    <property type="protein sequence ID" value="RDV13488.1"/>
    <property type="molecule type" value="Genomic_DNA"/>
</dbReference>
<dbReference type="OrthoDB" id="223410at2"/>
<gene>
    <name evidence="2" type="ORF">DXT99_19230</name>
</gene>
<dbReference type="Proteomes" id="UP000256708">
    <property type="component" value="Unassembled WGS sequence"/>
</dbReference>
<keyword evidence="3" id="KW-1185">Reference proteome</keyword>
<sequence>MTYKNLSKVWRHAIIAVFALLLATSCTTTRLSEPTTSTVADGWANNSVNVVVFRKNSLVTFQDTQYTAWYDADRSVMLAKRKNGTDAWEIRKTDFKGNAADAHNTISIMVDGKGYLHLSWDHHNNKLNYARSVSPGALQMTDKMPMTGQNEQVVSYPEFYRLQNGNLLFFYRDGGSGQGNMVINSYDTSTRQWTQLHSNLIDGEGQRNAYWQSYIDEQGTIHVSWVWRESPDVASNHDLGYARSTDGGITWEKSTGDKYTLPITEATGEQAWAIPQNSELINQTSMGADAKGNPFIATYWREAGSDIPQYHLVYHNGSAWDALQLDFRKTPFSLSGVGTKRIPIARPQVMVKNTGEDASVLMLFRDEERGNKASAVVIDKLSDRKWNIVDLTQESLGSWEPTYDTELWKAKGILNLFVQKVEQVDGEGQASIPPQPIQIVEWKPAF</sequence>
<dbReference type="SUPFAM" id="SSF50939">
    <property type="entry name" value="Sialidases"/>
    <property type="match status" value="1"/>
</dbReference>
<feature type="chain" id="PRO_5017621451" evidence="1">
    <location>
        <begin position="29"/>
        <end position="446"/>
    </location>
</feature>
<feature type="signal peptide" evidence="1">
    <location>
        <begin position="1"/>
        <end position="28"/>
    </location>
</feature>
<evidence type="ECO:0000256" key="1">
    <source>
        <dbReference type="SAM" id="SignalP"/>
    </source>
</evidence>
<accession>A0A3D8L7W4</accession>
<evidence type="ECO:0000313" key="3">
    <source>
        <dbReference type="Proteomes" id="UP000256708"/>
    </source>
</evidence>
<reference evidence="3" key="1">
    <citation type="submission" date="2018-08" db="EMBL/GenBank/DDBJ databases">
        <authorList>
            <person name="Liu Z.-W."/>
            <person name="Du Z.-J."/>
        </authorList>
    </citation>
    <scope>NUCLEOTIDE SEQUENCE [LARGE SCALE GENOMIC DNA]</scope>
    <source>
        <strain evidence="3">H4X</strain>
    </source>
</reference>
<dbReference type="Pfam" id="PF15892">
    <property type="entry name" value="BNR_4"/>
    <property type="match status" value="1"/>
</dbReference>